<dbReference type="KEGG" id="sand:H3309_13765"/>
<keyword evidence="5 7" id="KW-1133">Transmembrane helix</keyword>
<gene>
    <name evidence="8" type="ORF">H3309_13765</name>
</gene>
<evidence type="ECO:0000313" key="9">
    <source>
        <dbReference type="Proteomes" id="UP000515292"/>
    </source>
</evidence>
<evidence type="ECO:0000256" key="6">
    <source>
        <dbReference type="ARBA" id="ARBA00023136"/>
    </source>
</evidence>
<name>A0A7G5IGA6_9SPHN</name>
<keyword evidence="3" id="KW-1003">Cell membrane</keyword>
<evidence type="ECO:0000256" key="2">
    <source>
        <dbReference type="ARBA" id="ARBA00011006"/>
    </source>
</evidence>
<proteinExistence type="inferred from homology"/>
<evidence type="ECO:0000256" key="7">
    <source>
        <dbReference type="SAM" id="Phobius"/>
    </source>
</evidence>
<dbReference type="Proteomes" id="UP000515292">
    <property type="component" value="Chromosome"/>
</dbReference>
<dbReference type="PANTHER" id="PTHR33884:SF7">
    <property type="entry name" value="BSL8023 PROTEIN"/>
    <property type="match status" value="1"/>
</dbReference>
<dbReference type="Pfam" id="PF04226">
    <property type="entry name" value="Transgly_assoc"/>
    <property type="match status" value="1"/>
</dbReference>
<accession>A0A7G5IGA6</accession>
<evidence type="ECO:0000256" key="5">
    <source>
        <dbReference type="ARBA" id="ARBA00022989"/>
    </source>
</evidence>
<keyword evidence="6 7" id="KW-0472">Membrane</keyword>
<dbReference type="AlphaFoldDB" id="A0A7G5IGA6"/>
<sequence length="83" mass="8776">MSWIGAIIIGFVAGLLARAISSDPRNPQGCLFTTLLGIVGAAVFTWIGKQLGWYADGEWTGFIGATLGAILVLAVWRQVVGNK</sequence>
<evidence type="ECO:0000256" key="3">
    <source>
        <dbReference type="ARBA" id="ARBA00022475"/>
    </source>
</evidence>
<keyword evidence="9" id="KW-1185">Reference proteome</keyword>
<organism evidence="8 9">
    <name type="scientific">Sandaracinobacteroides saxicola</name>
    <dbReference type="NCBI Taxonomy" id="2759707"/>
    <lineage>
        <taxon>Bacteria</taxon>
        <taxon>Pseudomonadati</taxon>
        <taxon>Pseudomonadota</taxon>
        <taxon>Alphaproteobacteria</taxon>
        <taxon>Sphingomonadales</taxon>
        <taxon>Sphingosinicellaceae</taxon>
        <taxon>Sandaracinobacteroides</taxon>
    </lineage>
</organism>
<feature type="transmembrane region" description="Helical" evidence="7">
    <location>
        <begin position="29"/>
        <end position="47"/>
    </location>
</feature>
<evidence type="ECO:0000256" key="1">
    <source>
        <dbReference type="ARBA" id="ARBA00004651"/>
    </source>
</evidence>
<evidence type="ECO:0000256" key="4">
    <source>
        <dbReference type="ARBA" id="ARBA00022692"/>
    </source>
</evidence>
<reference evidence="8 9" key="1">
    <citation type="submission" date="2020-07" db="EMBL/GenBank/DDBJ databases">
        <title>Complete genome sequence for Sandaracinobacter sp. M6.</title>
        <authorList>
            <person name="Tang Y."/>
            <person name="Liu Q."/>
            <person name="Guo Z."/>
            <person name="Lei P."/>
            <person name="Huang B."/>
        </authorList>
    </citation>
    <scope>NUCLEOTIDE SEQUENCE [LARGE SCALE GENOMIC DNA]</scope>
    <source>
        <strain evidence="8 9">M6</strain>
    </source>
</reference>
<keyword evidence="4 7" id="KW-0812">Transmembrane</keyword>
<dbReference type="InterPro" id="IPR007341">
    <property type="entry name" value="Transgly_assoc"/>
</dbReference>
<protein>
    <submittedName>
        <fullName evidence="8">GlsB/YeaQ/YmgE family stress response membrane protein</fullName>
    </submittedName>
</protein>
<dbReference type="RefSeq" id="WP_182295260.1">
    <property type="nucleotide sequence ID" value="NZ_CP059851.1"/>
</dbReference>
<evidence type="ECO:0000313" key="8">
    <source>
        <dbReference type="EMBL" id="QMW22398.1"/>
    </source>
</evidence>
<dbReference type="GO" id="GO:0005886">
    <property type="term" value="C:plasma membrane"/>
    <property type="evidence" value="ECO:0007669"/>
    <property type="project" value="UniProtKB-SubCell"/>
</dbReference>
<dbReference type="EMBL" id="CP059851">
    <property type="protein sequence ID" value="QMW22398.1"/>
    <property type="molecule type" value="Genomic_DNA"/>
</dbReference>
<comment type="similarity">
    <text evidence="2">Belongs to the UPF0410 family.</text>
</comment>
<dbReference type="PANTHER" id="PTHR33884">
    <property type="entry name" value="UPF0410 PROTEIN YMGE"/>
    <property type="match status" value="1"/>
</dbReference>
<comment type="subcellular location">
    <subcellularLocation>
        <location evidence="1">Cell membrane</location>
        <topology evidence="1">Multi-pass membrane protein</topology>
    </subcellularLocation>
</comment>
<feature type="transmembrane region" description="Helical" evidence="7">
    <location>
        <begin position="59"/>
        <end position="79"/>
    </location>
</feature>